<accession>A0A420ZDQ0</accession>
<evidence type="ECO:0000313" key="2">
    <source>
        <dbReference type="Proteomes" id="UP000281261"/>
    </source>
</evidence>
<dbReference type="EMBL" id="QMNG01000001">
    <property type="protein sequence ID" value="RLC37829.1"/>
    <property type="molecule type" value="Genomic_DNA"/>
</dbReference>
<evidence type="ECO:0008006" key="3">
    <source>
        <dbReference type="Google" id="ProtNLM"/>
    </source>
</evidence>
<reference evidence="1 2" key="1">
    <citation type="submission" date="2018-06" db="EMBL/GenBank/DDBJ databases">
        <title>Extensive metabolic versatility and redundancy in microbially diverse, dynamic hydrothermal sediments.</title>
        <authorList>
            <person name="Dombrowski N."/>
            <person name="Teske A."/>
            <person name="Baker B.J."/>
        </authorList>
    </citation>
    <scope>NUCLEOTIDE SEQUENCE [LARGE SCALE GENOMIC DNA]</scope>
    <source>
        <strain evidence="1">B79_G16</strain>
    </source>
</reference>
<comment type="caution">
    <text evidence="1">The sequence shown here is derived from an EMBL/GenBank/DDBJ whole genome shotgun (WGS) entry which is preliminary data.</text>
</comment>
<name>A0A420ZDQ0_UNCK3</name>
<dbReference type="SUPFAM" id="SSF141000">
    <property type="entry name" value="Glu-tRNAGln amidotransferase C subunit"/>
    <property type="match status" value="1"/>
</dbReference>
<dbReference type="Gene3D" id="1.10.20.60">
    <property type="entry name" value="Glu-tRNAGln amidotransferase C subunit, N-terminal domain"/>
    <property type="match status" value="1"/>
</dbReference>
<dbReference type="GO" id="GO:0006450">
    <property type="term" value="P:regulation of translational fidelity"/>
    <property type="evidence" value="ECO:0007669"/>
    <property type="project" value="InterPro"/>
</dbReference>
<dbReference type="AlphaFoldDB" id="A0A420ZDQ0"/>
<gene>
    <name evidence="1" type="ORF">DRH29_00215</name>
</gene>
<organism evidence="1 2">
    <name type="scientific">candidate division Kazan bacterium</name>
    <dbReference type="NCBI Taxonomy" id="2202143"/>
    <lineage>
        <taxon>Bacteria</taxon>
        <taxon>Bacteria division Kazan-3B-28</taxon>
    </lineage>
</organism>
<proteinExistence type="predicted"/>
<protein>
    <recommendedName>
        <fullName evidence="3">Asp/Glu-ADT subunit C</fullName>
    </recommendedName>
</protein>
<dbReference type="Pfam" id="PF02686">
    <property type="entry name" value="GatC"/>
    <property type="match status" value="1"/>
</dbReference>
<dbReference type="InterPro" id="IPR036113">
    <property type="entry name" value="Asp/Glu-ADT_sf_sub_c"/>
</dbReference>
<sequence>MAVDKLPKAQVEWVAKLAYIELSESEKIKYAGELSAILGYVSELQTVDTGKVGEVMQITGLKNVVEADEIGKCGIVRNEFLKRAPQNEKGYIKVKSVFQR</sequence>
<evidence type="ECO:0000313" key="1">
    <source>
        <dbReference type="EMBL" id="RLC37829.1"/>
    </source>
</evidence>
<dbReference type="Proteomes" id="UP000281261">
    <property type="component" value="Unassembled WGS sequence"/>
</dbReference>
<dbReference type="InterPro" id="IPR003837">
    <property type="entry name" value="GatC"/>
</dbReference>
<dbReference type="NCBIfam" id="TIGR00135">
    <property type="entry name" value="gatC"/>
    <property type="match status" value="1"/>
</dbReference>